<feature type="compositionally biased region" description="Low complexity" evidence="1">
    <location>
        <begin position="66"/>
        <end position="78"/>
    </location>
</feature>
<name>A0A6J4KZU6_9BACT</name>
<feature type="compositionally biased region" description="Gly residues" evidence="1">
    <location>
        <begin position="90"/>
        <end position="112"/>
    </location>
</feature>
<sequence>EAADAADAGQRPLAQRGQLPERRRQRDDLPAPPPLPHRDAGGGGGLRRSRGGSGGEPFQSSEARGRMAVRPAGAAARAGGVGIRDRGAGTPAGGGGDGRMAGAGRAHGGPRGEGPPLRPARRPARRVRSRGAAGGGVRDPSRGGPRGCRGGAAPRHRRPPPLPGRPAARVCAGARSGPPDARGRHLDGPRSAPRVARAGPSRARSASFGAGAALSAPAGRAGPVRAGQRLRRVPPAARAGAGGRDGADPAPVGRAARQQVVVEPGGRAAERPGGRAWGHHRRVGGVRAGVRGVRGGVGPLARVGPLPGLRPILRAHRGTGKGARRRHGAGGAARPRVRRLPLRRGDRGPPRQPPLRRAVGGLRSAHGVRRRGGPGRGGGAPPPPRAGRPECPRV</sequence>
<dbReference type="EMBL" id="CADCTW010000085">
    <property type="protein sequence ID" value="CAA9315652.1"/>
    <property type="molecule type" value="Genomic_DNA"/>
</dbReference>
<gene>
    <name evidence="2" type="ORF">AVDCRST_MAG68-1648</name>
</gene>
<proteinExistence type="predicted"/>
<evidence type="ECO:0000256" key="1">
    <source>
        <dbReference type="SAM" id="MobiDB-lite"/>
    </source>
</evidence>
<dbReference type="AlphaFoldDB" id="A0A6J4KZU6"/>
<feature type="compositionally biased region" description="Gly residues" evidence="1">
    <location>
        <begin position="41"/>
        <end position="55"/>
    </location>
</feature>
<evidence type="ECO:0000313" key="2">
    <source>
        <dbReference type="EMBL" id="CAA9315652.1"/>
    </source>
</evidence>
<accession>A0A6J4KZU6</accession>
<feature type="non-terminal residue" evidence="2">
    <location>
        <position position="394"/>
    </location>
</feature>
<protein>
    <submittedName>
        <fullName evidence="2">Uncharacterized MFS-type transporter</fullName>
    </submittedName>
</protein>
<feature type="compositionally biased region" description="Low complexity" evidence="1">
    <location>
        <begin position="299"/>
        <end position="310"/>
    </location>
</feature>
<feature type="compositionally biased region" description="Low complexity" evidence="1">
    <location>
        <begin position="189"/>
        <end position="239"/>
    </location>
</feature>
<feature type="compositionally biased region" description="Basic residues" evidence="1">
    <location>
        <begin position="313"/>
        <end position="328"/>
    </location>
</feature>
<feature type="non-terminal residue" evidence="2">
    <location>
        <position position="1"/>
    </location>
</feature>
<organism evidence="2">
    <name type="scientific">uncultured Gemmatimonadota bacterium</name>
    <dbReference type="NCBI Taxonomy" id="203437"/>
    <lineage>
        <taxon>Bacteria</taxon>
        <taxon>Pseudomonadati</taxon>
        <taxon>Gemmatimonadota</taxon>
        <taxon>environmental samples</taxon>
    </lineage>
</organism>
<reference evidence="2" key="1">
    <citation type="submission" date="2020-02" db="EMBL/GenBank/DDBJ databases">
        <authorList>
            <person name="Meier V. D."/>
        </authorList>
    </citation>
    <scope>NUCLEOTIDE SEQUENCE</scope>
    <source>
        <strain evidence="2">AVDCRST_MAG68</strain>
    </source>
</reference>
<feature type="compositionally biased region" description="Basic residues" evidence="1">
    <location>
        <begin position="119"/>
        <end position="129"/>
    </location>
</feature>
<feature type="region of interest" description="Disordered" evidence="1">
    <location>
        <begin position="1"/>
        <end position="394"/>
    </location>
</feature>
<feature type="compositionally biased region" description="Basic and acidic residues" evidence="1">
    <location>
        <begin position="19"/>
        <end position="29"/>
    </location>
</feature>